<dbReference type="Gene3D" id="2.60.120.650">
    <property type="entry name" value="Cupin"/>
    <property type="match status" value="1"/>
</dbReference>
<evidence type="ECO:0000256" key="1">
    <source>
        <dbReference type="ARBA" id="ARBA00001954"/>
    </source>
</evidence>
<feature type="domain" description="JmjC" evidence="4">
    <location>
        <begin position="105"/>
        <end position="249"/>
    </location>
</feature>
<evidence type="ECO:0000256" key="2">
    <source>
        <dbReference type="ARBA" id="ARBA00022723"/>
    </source>
</evidence>
<dbReference type="PANTHER" id="PTHR13096:SF8">
    <property type="entry name" value="RIBOSOMAL OXYGENASE 1"/>
    <property type="match status" value="1"/>
</dbReference>
<evidence type="ECO:0000313" key="6">
    <source>
        <dbReference type="Proteomes" id="UP000584642"/>
    </source>
</evidence>
<comment type="cofactor">
    <cofactor evidence="1">
        <name>Fe(2+)</name>
        <dbReference type="ChEBI" id="CHEBI:29033"/>
    </cofactor>
</comment>
<dbReference type="Pfam" id="PF08007">
    <property type="entry name" value="JmjC_2"/>
    <property type="match status" value="1"/>
</dbReference>
<dbReference type="PANTHER" id="PTHR13096">
    <property type="entry name" value="MINA53 MYC INDUCED NUCLEAR ANTIGEN"/>
    <property type="match status" value="1"/>
</dbReference>
<dbReference type="InterPro" id="IPR039994">
    <property type="entry name" value="NO66-like"/>
</dbReference>
<name>A0ABX2T7L3_9PROT</name>
<evidence type="ECO:0000259" key="4">
    <source>
        <dbReference type="PROSITE" id="PS51184"/>
    </source>
</evidence>
<proteinExistence type="predicted"/>
<sequence>MIGTLADLLHPHSPAELERAILEHRPLFLRGDRTQEFQALVSWEEIAGLLTIDHLQTHRVRVVRQGRDLPVEMFTHPPTFTDTPTTANGRRLAAERFHDLCRQGVSLVVNRIEQRLPRIAAMNAVVERHLQAPVITNAYASFERQSAFPIHWDDQNVLILQVRGRKRWSLFGQPHRLPSKDSHAFPSPGPVAADEPALDRVMEPGDILYIPRGEVHRAEAAGPDSLHLTVTVMPPRGDDAVRWLLTQAMDTEEILRRDITPLAGAEALREQEASLRATLHRLLDSLDLDRFLTYENRRREPARPLTLGVFPLQGQDVQVSPALLRPVALPDGDHAVVHAGSIRLQMSADERTVLGLLMERGGLSPADIAQCLPGLAPAALETALAALARKSLVFVFPD</sequence>
<protein>
    <recommendedName>
        <fullName evidence="4">JmjC domain-containing protein</fullName>
    </recommendedName>
</protein>
<comment type="caution">
    <text evidence="5">The sequence shown here is derived from an EMBL/GenBank/DDBJ whole genome shotgun (WGS) entry which is preliminary data.</text>
</comment>
<keyword evidence="3" id="KW-0408">Iron</keyword>
<dbReference type="InterPro" id="IPR003347">
    <property type="entry name" value="JmjC_dom"/>
</dbReference>
<organism evidence="5 6">
    <name type="scientific">Azospirillum oleiclasticum</name>
    <dbReference type="NCBI Taxonomy" id="2735135"/>
    <lineage>
        <taxon>Bacteria</taxon>
        <taxon>Pseudomonadati</taxon>
        <taxon>Pseudomonadota</taxon>
        <taxon>Alphaproteobacteria</taxon>
        <taxon>Rhodospirillales</taxon>
        <taxon>Azospirillaceae</taxon>
        <taxon>Azospirillum</taxon>
    </lineage>
</organism>
<reference evidence="5 6" key="1">
    <citation type="submission" date="2020-05" db="EMBL/GenBank/DDBJ databases">
        <title>Azospirillum oleiclasticum sp. nov, a nitrogen-fixing and heavy crude oil-emulsifying bacterium isolated from the crude oil of Yumen Oilfield.</title>
        <authorList>
            <person name="Wu D."/>
            <person name="Cai M."/>
            <person name="Zhang X."/>
        </authorList>
    </citation>
    <scope>NUCLEOTIDE SEQUENCE [LARGE SCALE GENOMIC DNA]</scope>
    <source>
        <strain evidence="5 6">ROY-1-1-2</strain>
    </source>
</reference>
<evidence type="ECO:0000256" key="3">
    <source>
        <dbReference type="ARBA" id="ARBA00023004"/>
    </source>
</evidence>
<gene>
    <name evidence="5" type="ORF">HND93_02990</name>
</gene>
<dbReference type="SUPFAM" id="SSF51197">
    <property type="entry name" value="Clavaminate synthase-like"/>
    <property type="match status" value="1"/>
</dbReference>
<dbReference type="EMBL" id="JABFDB010000001">
    <property type="protein sequence ID" value="NYZ18665.1"/>
    <property type="molecule type" value="Genomic_DNA"/>
</dbReference>
<dbReference type="Proteomes" id="UP000584642">
    <property type="component" value="Unassembled WGS sequence"/>
</dbReference>
<accession>A0ABX2T7L3</accession>
<dbReference type="RefSeq" id="WP_180280389.1">
    <property type="nucleotide sequence ID" value="NZ_JABFDB010000001.1"/>
</dbReference>
<evidence type="ECO:0000313" key="5">
    <source>
        <dbReference type="EMBL" id="NYZ18665.1"/>
    </source>
</evidence>
<dbReference type="PROSITE" id="PS51184">
    <property type="entry name" value="JMJC"/>
    <property type="match status" value="1"/>
</dbReference>
<keyword evidence="6" id="KW-1185">Reference proteome</keyword>
<keyword evidence="2" id="KW-0479">Metal-binding</keyword>